<name>A0A7L9WMC0_9RHOB</name>
<evidence type="ECO:0000313" key="9">
    <source>
        <dbReference type="EMBL" id="QOL80220.1"/>
    </source>
</evidence>
<feature type="transmembrane region" description="Helical" evidence="7">
    <location>
        <begin position="102"/>
        <end position="123"/>
    </location>
</feature>
<feature type="transmembrane region" description="Helical" evidence="7">
    <location>
        <begin position="314"/>
        <end position="335"/>
    </location>
</feature>
<dbReference type="PROSITE" id="PS50850">
    <property type="entry name" value="MFS"/>
    <property type="match status" value="1"/>
</dbReference>
<dbReference type="PROSITE" id="PS00216">
    <property type="entry name" value="SUGAR_TRANSPORT_1"/>
    <property type="match status" value="1"/>
</dbReference>
<proteinExistence type="predicted"/>
<feature type="transmembrane region" description="Helical" evidence="7">
    <location>
        <begin position="373"/>
        <end position="392"/>
    </location>
</feature>
<comment type="subcellular location">
    <subcellularLocation>
        <location evidence="1">Endomembrane system</location>
        <topology evidence="1">Multi-pass membrane protein</topology>
    </subcellularLocation>
</comment>
<feature type="transmembrane region" description="Helical" evidence="7">
    <location>
        <begin position="281"/>
        <end position="302"/>
    </location>
</feature>
<dbReference type="GO" id="GO:0022857">
    <property type="term" value="F:transmembrane transporter activity"/>
    <property type="evidence" value="ECO:0007669"/>
    <property type="project" value="InterPro"/>
</dbReference>
<evidence type="ECO:0000256" key="2">
    <source>
        <dbReference type="ARBA" id="ARBA00022448"/>
    </source>
</evidence>
<dbReference type="CDD" id="cd17320">
    <property type="entry name" value="MFS_MdfA_MDR_like"/>
    <property type="match status" value="1"/>
</dbReference>
<dbReference type="KEGG" id="pshq:F3W81_04915"/>
<keyword evidence="4 7" id="KW-1133">Transmembrane helix</keyword>
<feature type="transmembrane region" description="Helical" evidence="7">
    <location>
        <begin position="164"/>
        <end position="183"/>
    </location>
</feature>
<evidence type="ECO:0000256" key="7">
    <source>
        <dbReference type="SAM" id="Phobius"/>
    </source>
</evidence>
<protein>
    <recommendedName>
        <fullName evidence="6">MFS-type drug efflux transporter P55</fullName>
    </recommendedName>
</protein>
<dbReference type="InterPro" id="IPR036259">
    <property type="entry name" value="MFS_trans_sf"/>
</dbReference>
<dbReference type="AlphaFoldDB" id="A0A7L9WMC0"/>
<feature type="transmembrane region" description="Helical" evidence="7">
    <location>
        <begin position="342"/>
        <end position="367"/>
    </location>
</feature>
<evidence type="ECO:0000256" key="4">
    <source>
        <dbReference type="ARBA" id="ARBA00022989"/>
    </source>
</evidence>
<dbReference type="PANTHER" id="PTHR23501:SF191">
    <property type="entry name" value="VACUOLAR BASIC AMINO ACID TRANSPORTER 4"/>
    <property type="match status" value="1"/>
</dbReference>
<dbReference type="EMBL" id="CP045201">
    <property type="protein sequence ID" value="QOL80220.1"/>
    <property type="molecule type" value="Genomic_DNA"/>
</dbReference>
<dbReference type="Proteomes" id="UP000594118">
    <property type="component" value="Chromosome"/>
</dbReference>
<dbReference type="GO" id="GO:0012505">
    <property type="term" value="C:endomembrane system"/>
    <property type="evidence" value="ECO:0007669"/>
    <property type="project" value="UniProtKB-SubCell"/>
</dbReference>
<keyword evidence="2" id="KW-0813">Transport</keyword>
<feature type="transmembrane region" description="Helical" evidence="7">
    <location>
        <begin position="47"/>
        <end position="65"/>
    </location>
</feature>
<keyword evidence="3 7" id="KW-0812">Transmembrane</keyword>
<evidence type="ECO:0000259" key="8">
    <source>
        <dbReference type="PROSITE" id="PS50850"/>
    </source>
</evidence>
<dbReference type="InterPro" id="IPR020846">
    <property type="entry name" value="MFS_dom"/>
</dbReference>
<accession>A0A7L9WMC0</accession>
<sequence length="403" mass="43726">MARRLHPVEFVALMAMMMATVAFSIDAMLPALSEIAAELSPDNVNNAQFVLSAFMIGMGVGTLFSGPLSDSFGRKTVILFSAAIYILGAVLAWRAPTLELLVMARMLQGLGAAGPRVISIAIIRDLYSGREMAKLVSFVMMVFTIFPAMAPLLGALIVEYGNGWRTLFLVFFGFSALSSLWLATRLDEPLPVERRVPFRLKKLGVALVQMLSIPMVRLTLLVQVMIVSMMFTTISLIEPAFSVVFERSAEFPYWFFALGGMAATSSMVNAIFVVRYGMRKIITLAVGGFLVVSLVMMAMYLFGPGGTPQFIVYMIWMAALYYQIGLTLGNLNALAMEPLGHIAGLAASVMGAISTVVGAVVSTLVAQTFNGTILPQLLACTIFALIALPVMLRVGKLERIRDQ</sequence>
<dbReference type="Gene3D" id="1.20.1720.10">
    <property type="entry name" value="Multidrug resistance protein D"/>
    <property type="match status" value="1"/>
</dbReference>
<dbReference type="PANTHER" id="PTHR23501">
    <property type="entry name" value="MAJOR FACILITATOR SUPERFAMILY"/>
    <property type="match status" value="1"/>
</dbReference>
<feature type="transmembrane region" description="Helical" evidence="7">
    <location>
        <begin position="77"/>
        <end position="96"/>
    </location>
</feature>
<reference evidence="9 10" key="1">
    <citation type="submission" date="2019-10" db="EMBL/GenBank/DDBJ databases">
        <title>Pseudopuniceibacterium sp. HQ09 islated from Antarctica.</title>
        <authorList>
            <person name="Liao L."/>
            <person name="Su S."/>
            <person name="Chen B."/>
            <person name="Yu Y."/>
        </authorList>
    </citation>
    <scope>NUCLEOTIDE SEQUENCE [LARGE SCALE GENOMIC DNA]</scope>
    <source>
        <strain evidence="9 10">HQ09</strain>
    </source>
</reference>
<dbReference type="RefSeq" id="WP_193082536.1">
    <property type="nucleotide sequence ID" value="NZ_CP045201.1"/>
</dbReference>
<feature type="transmembrane region" description="Helical" evidence="7">
    <location>
        <begin position="12"/>
        <end position="32"/>
    </location>
</feature>
<evidence type="ECO:0000313" key="10">
    <source>
        <dbReference type="Proteomes" id="UP000594118"/>
    </source>
</evidence>
<evidence type="ECO:0000256" key="6">
    <source>
        <dbReference type="ARBA" id="ARBA00044273"/>
    </source>
</evidence>
<dbReference type="InterPro" id="IPR005829">
    <property type="entry name" value="Sugar_transporter_CS"/>
</dbReference>
<feature type="domain" description="Major facilitator superfamily (MFS) profile" evidence="8">
    <location>
        <begin position="10"/>
        <end position="399"/>
    </location>
</feature>
<dbReference type="GO" id="GO:0005886">
    <property type="term" value="C:plasma membrane"/>
    <property type="evidence" value="ECO:0007669"/>
    <property type="project" value="TreeGrafter"/>
</dbReference>
<dbReference type="Pfam" id="PF07690">
    <property type="entry name" value="MFS_1"/>
    <property type="match status" value="1"/>
</dbReference>
<dbReference type="InterPro" id="IPR011701">
    <property type="entry name" value="MFS"/>
</dbReference>
<gene>
    <name evidence="9" type="ORF">F3W81_04915</name>
</gene>
<evidence type="ECO:0000256" key="1">
    <source>
        <dbReference type="ARBA" id="ARBA00004127"/>
    </source>
</evidence>
<keyword evidence="10" id="KW-1185">Reference proteome</keyword>
<feature type="transmembrane region" description="Helical" evidence="7">
    <location>
        <begin position="203"/>
        <end position="231"/>
    </location>
</feature>
<feature type="transmembrane region" description="Helical" evidence="7">
    <location>
        <begin position="135"/>
        <end position="158"/>
    </location>
</feature>
<feature type="transmembrane region" description="Helical" evidence="7">
    <location>
        <begin position="251"/>
        <end position="274"/>
    </location>
</feature>
<evidence type="ECO:0000256" key="5">
    <source>
        <dbReference type="ARBA" id="ARBA00023136"/>
    </source>
</evidence>
<evidence type="ECO:0000256" key="3">
    <source>
        <dbReference type="ARBA" id="ARBA00022692"/>
    </source>
</evidence>
<keyword evidence="5 7" id="KW-0472">Membrane</keyword>
<organism evidence="9 10">
    <name type="scientific">Pseudooceanicola spongiae</name>
    <dbReference type="NCBI Taxonomy" id="2613965"/>
    <lineage>
        <taxon>Bacteria</taxon>
        <taxon>Pseudomonadati</taxon>
        <taxon>Pseudomonadota</taxon>
        <taxon>Alphaproteobacteria</taxon>
        <taxon>Rhodobacterales</taxon>
        <taxon>Paracoccaceae</taxon>
        <taxon>Pseudooceanicola</taxon>
    </lineage>
</organism>
<dbReference type="SUPFAM" id="SSF103473">
    <property type="entry name" value="MFS general substrate transporter"/>
    <property type="match status" value="1"/>
</dbReference>